<evidence type="ECO:0000313" key="1">
    <source>
        <dbReference type="EMBL" id="XCM38572.1"/>
    </source>
</evidence>
<dbReference type="EMBL" id="CP159837">
    <property type="protein sequence ID" value="XCM38572.1"/>
    <property type="molecule type" value="Genomic_DNA"/>
</dbReference>
<organism evidence="1">
    <name type="scientific">Planktothricoides raciborskii GIHE-MW2</name>
    <dbReference type="NCBI Taxonomy" id="2792601"/>
    <lineage>
        <taxon>Bacteria</taxon>
        <taxon>Bacillati</taxon>
        <taxon>Cyanobacteriota</taxon>
        <taxon>Cyanophyceae</taxon>
        <taxon>Oscillatoriophycideae</taxon>
        <taxon>Oscillatoriales</taxon>
        <taxon>Oscillatoriaceae</taxon>
        <taxon>Planktothricoides</taxon>
    </lineage>
</organism>
<dbReference type="RefSeq" id="WP_054469507.1">
    <property type="nucleotide sequence ID" value="NZ_CP159837.1"/>
</dbReference>
<dbReference type="AlphaFoldDB" id="A0AAU8JKD4"/>
<name>A0AAU8JKD4_9CYAN</name>
<protein>
    <recommendedName>
        <fullName evidence="2">AttH domain-containing protein</fullName>
    </recommendedName>
</protein>
<accession>A0AAU8JKD4</accession>
<sequence>MTTDPQLLARIEALRIPLDDPASPIDWKDWYHFVLLDRHSGVRSLVNVTLAGRPGQGEIQVTFIVNMNSQSIVPELDAPLATFGTAFSQEWKPELVRRFPLHLQGKGMSLDIDGNNFAVEVRDDRAQLYVRFQAQAEATALLVTEDSPFGSGFIGWGLVPGLRVAGELSVCGQSFNLNSDWFCYHDRNFGRFRWGEDIGWEWFVAFAKCEDGRELTFVLDRRTNKNHSEGGLSYIFVYLNQELRKIFLSSSLRINWDWSPDPVLPTRLPGIMASLFSRRSLRMPQSLVVDAADEQDRLLMEVEFDGKAELVVPDNQERQYSFIEEVTGAIKVSLSLNGEMLSATGLIYAEYVQ</sequence>
<gene>
    <name evidence="1" type="ORF">ABWT76_001428</name>
</gene>
<dbReference type="SUPFAM" id="SSF159245">
    <property type="entry name" value="AttH-like"/>
    <property type="match status" value="1"/>
</dbReference>
<reference evidence="1" key="1">
    <citation type="submission" date="2024-07" db="EMBL/GenBank/DDBJ databases">
        <authorList>
            <person name="Kim Y.J."/>
            <person name="Jeong J.Y."/>
        </authorList>
    </citation>
    <scope>NUCLEOTIDE SEQUENCE</scope>
    <source>
        <strain evidence="1">GIHE-MW2</strain>
    </source>
</reference>
<proteinExistence type="predicted"/>
<evidence type="ECO:0008006" key="2">
    <source>
        <dbReference type="Google" id="ProtNLM"/>
    </source>
</evidence>